<feature type="non-terminal residue" evidence="1">
    <location>
        <position position="118"/>
    </location>
</feature>
<accession>X1GFW3</accession>
<organism evidence="1">
    <name type="scientific">marine sediment metagenome</name>
    <dbReference type="NCBI Taxonomy" id="412755"/>
    <lineage>
        <taxon>unclassified sequences</taxon>
        <taxon>metagenomes</taxon>
        <taxon>ecological metagenomes</taxon>
    </lineage>
</organism>
<proteinExistence type="predicted"/>
<sequence>MSDVGIEPTYIGKNEDLIFIIPQELFNMNLGPAEVLDRENAKLFSRYIRGTFKGFQHARKRLEIPTSKSLDEDDTYFITKFKVSFRNNIIKIIHPIDLIHYIFQEEDKIVTKQGIGYI</sequence>
<comment type="caution">
    <text evidence="1">The sequence shown here is derived from an EMBL/GenBank/DDBJ whole genome shotgun (WGS) entry which is preliminary data.</text>
</comment>
<dbReference type="AlphaFoldDB" id="X1GFW3"/>
<evidence type="ECO:0000313" key="1">
    <source>
        <dbReference type="EMBL" id="GAH31913.1"/>
    </source>
</evidence>
<name>X1GFW3_9ZZZZ</name>
<gene>
    <name evidence="1" type="ORF">S03H2_21734</name>
</gene>
<dbReference type="EMBL" id="BARU01011605">
    <property type="protein sequence ID" value="GAH31913.1"/>
    <property type="molecule type" value="Genomic_DNA"/>
</dbReference>
<protein>
    <submittedName>
        <fullName evidence="1">Uncharacterized protein</fullName>
    </submittedName>
</protein>
<reference evidence="1" key="1">
    <citation type="journal article" date="2014" name="Front. Microbiol.">
        <title>High frequency of phylogenetically diverse reductive dehalogenase-homologous genes in deep subseafloor sedimentary metagenomes.</title>
        <authorList>
            <person name="Kawai M."/>
            <person name="Futagami T."/>
            <person name="Toyoda A."/>
            <person name="Takaki Y."/>
            <person name="Nishi S."/>
            <person name="Hori S."/>
            <person name="Arai W."/>
            <person name="Tsubouchi T."/>
            <person name="Morono Y."/>
            <person name="Uchiyama I."/>
            <person name="Ito T."/>
            <person name="Fujiyama A."/>
            <person name="Inagaki F."/>
            <person name="Takami H."/>
        </authorList>
    </citation>
    <scope>NUCLEOTIDE SEQUENCE</scope>
    <source>
        <strain evidence="1">Expedition CK06-06</strain>
    </source>
</reference>